<evidence type="ECO:0000256" key="1">
    <source>
        <dbReference type="ARBA" id="ARBA00009856"/>
    </source>
</evidence>
<evidence type="ECO:0000259" key="2">
    <source>
        <dbReference type="Pfam" id="PF07985"/>
    </source>
</evidence>
<dbReference type="AlphaFoldDB" id="A0A060S8A8"/>
<feature type="domain" description="SRR1-like" evidence="2">
    <location>
        <begin position="9"/>
        <end position="136"/>
    </location>
</feature>
<dbReference type="OrthoDB" id="551431at2759"/>
<dbReference type="InterPro" id="IPR012942">
    <property type="entry name" value="SRR1-like"/>
</dbReference>
<dbReference type="Proteomes" id="UP000029665">
    <property type="component" value="Unassembled WGS sequence"/>
</dbReference>
<evidence type="ECO:0000313" key="3">
    <source>
        <dbReference type="EMBL" id="CDO70712.1"/>
    </source>
</evidence>
<dbReference type="EMBL" id="CCBP010000092">
    <property type="protein sequence ID" value="CDO70712.1"/>
    <property type="molecule type" value="Genomic_DNA"/>
</dbReference>
<gene>
    <name evidence="3" type="ORF">BN946_scf184798.g27</name>
</gene>
<dbReference type="Pfam" id="PF07985">
    <property type="entry name" value="SRR1"/>
    <property type="match status" value="1"/>
</dbReference>
<reference evidence="3" key="1">
    <citation type="submission" date="2014-01" db="EMBL/GenBank/DDBJ databases">
        <title>The genome of the white-rot fungus Pycnoporus cinnabarinus: a basidiomycete model with a versatile arsenal for lignocellulosic biomass breakdown.</title>
        <authorList>
            <person name="Levasseur A."/>
            <person name="Lomascolo A."/>
            <person name="Ruiz-Duenas F.J."/>
            <person name="Uzan E."/>
            <person name="Piumi F."/>
            <person name="Kues U."/>
            <person name="Ram A.F.J."/>
            <person name="Murat C."/>
            <person name="Haon M."/>
            <person name="Benoit I."/>
            <person name="Arfi Y."/>
            <person name="Chevret D."/>
            <person name="Drula E."/>
            <person name="Kwon M.J."/>
            <person name="Gouret P."/>
            <person name="Lesage-Meessen L."/>
            <person name="Lombard V."/>
            <person name="Mariette J."/>
            <person name="Noirot C."/>
            <person name="Park J."/>
            <person name="Patyshakuliyeva A."/>
            <person name="Wieneger R.A.B."/>
            <person name="Wosten H.A.B."/>
            <person name="Martin F."/>
            <person name="Coutinho P.M."/>
            <person name="de Vries R."/>
            <person name="Martinez A.T."/>
            <person name="Klopp C."/>
            <person name="Pontarotti P."/>
            <person name="Henrissat B."/>
            <person name="Record E."/>
        </authorList>
    </citation>
    <scope>NUCLEOTIDE SEQUENCE [LARGE SCALE GENOMIC DNA]</scope>
    <source>
        <strain evidence="3">BRFM137</strain>
    </source>
</reference>
<dbReference type="InterPro" id="IPR040044">
    <property type="entry name" value="SRR1L"/>
</dbReference>
<dbReference type="GO" id="GO:0005634">
    <property type="term" value="C:nucleus"/>
    <property type="evidence" value="ECO:0007669"/>
    <property type="project" value="TreeGrafter"/>
</dbReference>
<name>A0A060S8A8_PYCCI</name>
<evidence type="ECO:0000313" key="4">
    <source>
        <dbReference type="Proteomes" id="UP000029665"/>
    </source>
</evidence>
<organism evidence="3 4">
    <name type="scientific">Pycnoporus cinnabarinus</name>
    <name type="common">Cinnabar-red polypore</name>
    <name type="synonym">Trametes cinnabarina</name>
    <dbReference type="NCBI Taxonomy" id="5643"/>
    <lineage>
        <taxon>Eukaryota</taxon>
        <taxon>Fungi</taxon>
        <taxon>Dikarya</taxon>
        <taxon>Basidiomycota</taxon>
        <taxon>Agaricomycotina</taxon>
        <taxon>Agaricomycetes</taxon>
        <taxon>Polyporales</taxon>
        <taxon>Polyporaceae</taxon>
        <taxon>Trametes</taxon>
    </lineage>
</organism>
<keyword evidence="4" id="KW-1185">Reference proteome</keyword>
<accession>A0A060S8A8</accession>
<sequence length="138" mass="15503">MEEAFAASDTAPNILCLGLGSPASSRDARAQLAFLLAACDDLSIATLVHSSQDRARVSVFDPVFSDKDLQLLAQLRLIHLPENRQARYTLESPTIVFMPHCDLKLYENLLRENWSSARMSNVLLIANRLSDYAERLRR</sequence>
<dbReference type="PANTHER" id="PTHR28626">
    <property type="entry name" value="SRR1-LIKE PROTEIN"/>
    <property type="match status" value="1"/>
</dbReference>
<protein>
    <recommendedName>
        <fullName evidence="2">SRR1-like domain-containing protein</fullName>
    </recommendedName>
</protein>
<comment type="caution">
    <text evidence="3">The sequence shown here is derived from an EMBL/GenBank/DDBJ whole genome shotgun (WGS) entry which is preliminary data.</text>
</comment>
<comment type="similarity">
    <text evidence="1">Belongs to the SRR1 family.</text>
</comment>
<proteinExistence type="inferred from homology"/>
<dbReference type="HOGENOM" id="CLU_1856313_0_0_1"/>
<dbReference type="GO" id="GO:0005737">
    <property type="term" value="C:cytoplasm"/>
    <property type="evidence" value="ECO:0007669"/>
    <property type="project" value="TreeGrafter"/>
</dbReference>
<dbReference type="PANTHER" id="PTHR28626:SF3">
    <property type="entry name" value="SRR1-LIKE PROTEIN"/>
    <property type="match status" value="1"/>
</dbReference>